<feature type="transmembrane region" description="Helical" evidence="2">
    <location>
        <begin position="21"/>
        <end position="47"/>
    </location>
</feature>
<comment type="caution">
    <text evidence="4">The sequence shown here is derived from an EMBL/GenBank/DDBJ whole genome shotgun (WGS) entry which is preliminary data.</text>
</comment>
<organism evidence="4 5">
    <name type="scientific">Halorubrum tebenquichense DSM 14210</name>
    <dbReference type="NCBI Taxonomy" id="1227485"/>
    <lineage>
        <taxon>Archaea</taxon>
        <taxon>Methanobacteriati</taxon>
        <taxon>Methanobacteriota</taxon>
        <taxon>Stenosarchaea group</taxon>
        <taxon>Halobacteria</taxon>
        <taxon>Halobacteriales</taxon>
        <taxon>Haloferacaceae</taxon>
        <taxon>Halorubrum</taxon>
    </lineage>
</organism>
<dbReference type="OrthoDB" id="205869at2157"/>
<keyword evidence="5" id="KW-1185">Reference proteome</keyword>
<evidence type="ECO:0000256" key="1">
    <source>
        <dbReference type="SAM" id="MobiDB-lite"/>
    </source>
</evidence>
<reference evidence="4 5" key="1">
    <citation type="journal article" date="2014" name="PLoS Genet.">
        <title>Phylogenetically driven sequencing of extremely halophilic archaea reveals strategies for static and dynamic osmo-response.</title>
        <authorList>
            <person name="Becker E.A."/>
            <person name="Seitzer P.M."/>
            <person name="Tritt A."/>
            <person name="Larsen D."/>
            <person name="Krusor M."/>
            <person name="Yao A.I."/>
            <person name="Wu D."/>
            <person name="Madern D."/>
            <person name="Eisen J.A."/>
            <person name="Darling A.E."/>
            <person name="Facciotti M.T."/>
        </authorList>
    </citation>
    <scope>NUCLEOTIDE SEQUENCE [LARGE SCALE GENOMIC DNA]</scope>
    <source>
        <strain evidence="4 5">DSM 14210</strain>
    </source>
</reference>
<keyword evidence="2" id="KW-0472">Membrane</keyword>
<dbReference type="PATRIC" id="fig|1227485.3.peg.2506"/>
<dbReference type="RefSeq" id="WP_006630198.1">
    <property type="nucleotide sequence ID" value="NZ_AOJD01000064.1"/>
</dbReference>
<dbReference type="AlphaFoldDB" id="M0DL17"/>
<dbReference type="Proteomes" id="UP000011523">
    <property type="component" value="Unassembled WGS sequence"/>
</dbReference>
<keyword evidence="2" id="KW-0812">Transmembrane</keyword>
<feature type="transmembrane region" description="Helical" evidence="2">
    <location>
        <begin position="176"/>
        <end position="200"/>
    </location>
</feature>
<feature type="domain" description="DUF7847" evidence="3">
    <location>
        <begin position="3"/>
        <end position="234"/>
    </location>
</feature>
<accession>M0DL17</accession>
<gene>
    <name evidence="4" type="ORF">C472_12755</name>
</gene>
<evidence type="ECO:0000256" key="2">
    <source>
        <dbReference type="SAM" id="Phobius"/>
    </source>
</evidence>
<feature type="transmembrane region" description="Helical" evidence="2">
    <location>
        <begin position="134"/>
        <end position="155"/>
    </location>
</feature>
<name>M0DL17_9EURY</name>
<feature type="region of interest" description="Disordered" evidence="1">
    <location>
        <begin position="238"/>
        <end position="257"/>
    </location>
</feature>
<dbReference type="EMBL" id="AOJD01000064">
    <property type="protein sequence ID" value="ELZ35407.1"/>
    <property type="molecule type" value="Genomic_DNA"/>
</dbReference>
<evidence type="ECO:0000313" key="5">
    <source>
        <dbReference type="Proteomes" id="UP000011523"/>
    </source>
</evidence>
<feature type="transmembrane region" description="Helical" evidence="2">
    <location>
        <begin position="206"/>
        <end position="226"/>
    </location>
</feature>
<feature type="transmembrane region" description="Helical" evidence="2">
    <location>
        <begin position="67"/>
        <end position="89"/>
    </location>
</feature>
<proteinExistence type="predicted"/>
<keyword evidence="2" id="KW-1133">Transmembrane helix</keyword>
<evidence type="ECO:0000259" key="3">
    <source>
        <dbReference type="Pfam" id="PF25231"/>
    </source>
</evidence>
<dbReference type="Pfam" id="PF25231">
    <property type="entry name" value="DUF7847"/>
    <property type="match status" value="1"/>
</dbReference>
<dbReference type="InterPro" id="IPR057169">
    <property type="entry name" value="DUF7847"/>
</dbReference>
<protein>
    <recommendedName>
        <fullName evidence="3">DUF7847 domain-containing protein</fullName>
    </recommendedName>
</protein>
<sequence length="257" mass="26473">MALQLSRAVSDGIRRTLSRTGAVLFFALLVLQFGIQTSINSALLGYLPAEAAAEFSSDAGLTLPVSGGVGLALFAAFTVLSSAYFVVVSRTLAQPLAEMSTFPAGVTDRLGRATFTALVGGLIVTVAVTVGFAFLIVPGLFLAASFLFFVFAVAVEDRGVVGSLKRSWELSRGSRLKLGLLVALSAAFGGVLGVLAPLLILAGAPVAADVLTVVLSAAFFLPYYGIIASAYRQLRDGGPGTGGRPSQSVDPSRTPEL</sequence>
<evidence type="ECO:0000313" key="4">
    <source>
        <dbReference type="EMBL" id="ELZ35407.1"/>
    </source>
</evidence>
<feature type="transmembrane region" description="Helical" evidence="2">
    <location>
        <begin position="110"/>
        <end position="128"/>
    </location>
</feature>